<sequence length="451" mass="52109">MSSPHRLPTSPKFRRTKLRTQVLPEIPTVKEMKMWDKQTVLHAAINGVVFLDTSYDFFRKECGISPGPSLSLTRFRDEVLSTATLSPKDKRKRDDESVAPESPTSKRSKRRYQAQEKQKDRADNDDKEKNDYHHDPLDHDPYHYDPLDHDFLDHDNSYSTDNAASYKELDLVPPEEIPEHSRQTRKLIEKIIKDLHTEYCSRYSASTLTSYSEFRLPGAVALLSDPKSVHVLPFPIVNMCTPARFAIGKEKVWRYTGREIFPELLRELKFIRQEYTYTTLWVYGTRGYGKSYLLAALVCYLSALGEHVIYIPDCRAWLNDPIQIFRVALLFAFTDEATQDEITKLDTMKKIGQFLDDMENRKRRIFFVFDQMNAICVKESDVEHVRLDKARLETLSRAVRNEYRYGGAAAPIASDGGCRVRALVFSVIPHVRTRMRLNSAGIELTRVEVAS</sequence>
<dbReference type="VEuPathDB" id="FungiDB:Z518_10211"/>
<evidence type="ECO:0000256" key="1">
    <source>
        <dbReference type="SAM" id="MobiDB-lite"/>
    </source>
</evidence>
<gene>
    <name evidence="2" type="ORF">Z518_10211</name>
</gene>
<dbReference type="AlphaFoldDB" id="A0A0D2IWZ5"/>
<organism evidence="2 3">
    <name type="scientific">Rhinocladiella mackenziei CBS 650.93</name>
    <dbReference type="NCBI Taxonomy" id="1442369"/>
    <lineage>
        <taxon>Eukaryota</taxon>
        <taxon>Fungi</taxon>
        <taxon>Dikarya</taxon>
        <taxon>Ascomycota</taxon>
        <taxon>Pezizomycotina</taxon>
        <taxon>Eurotiomycetes</taxon>
        <taxon>Chaetothyriomycetidae</taxon>
        <taxon>Chaetothyriales</taxon>
        <taxon>Herpotrichiellaceae</taxon>
        <taxon>Rhinocladiella</taxon>
    </lineage>
</organism>
<dbReference type="GeneID" id="25298282"/>
<dbReference type="RefSeq" id="XP_013268281.1">
    <property type="nucleotide sequence ID" value="XM_013412827.1"/>
</dbReference>
<evidence type="ECO:0000313" key="2">
    <source>
        <dbReference type="EMBL" id="KIX01145.1"/>
    </source>
</evidence>
<dbReference type="Proteomes" id="UP000053617">
    <property type="component" value="Unassembled WGS sequence"/>
</dbReference>
<dbReference type="HOGENOM" id="CLU_607134_0_0_1"/>
<feature type="region of interest" description="Disordered" evidence="1">
    <location>
        <begin position="83"/>
        <end position="156"/>
    </location>
</feature>
<feature type="compositionally biased region" description="Basic and acidic residues" evidence="1">
    <location>
        <begin position="113"/>
        <end position="156"/>
    </location>
</feature>
<keyword evidence="3" id="KW-1185">Reference proteome</keyword>
<protein>
    <submittedName>
        <fullName evidence="2">Uncharacterized protein</fullName>
    </submittedName>
</protein>
<dbReference type="OrthoDB" id="3171351at2759"/>
<dbReference type="Gene3D" id="3.40.50.300">
    <property type="entry name" value="P-loop containing nucleotide triphosphate hydrolases"/>
    <property type="match status" value="1"/>
</dbReference>
<accession>A0A0D2IWZ5</accession>
<dbReference type="SUPFAM" id="SSF52540">
    <property type="entry name" value="P-loop containing nucleoside triphosphate hydrolases"/>
    <property type="match status" value="1"/>
</dbReference>
<name>A0A0D2IWZ5_9EURO</name>
<dbReference type="InterPro" id="IPR027417">
    <property type="entry name" value="P-loop_NTPase"/>
</dbReference>
<evidence type="ECO:0000313" key="3">
    <source>
        <dbReference type="Proteomes" id="UP000053617"/>
    </source>
</evidence>
<proteinExistence type="predicted"/>
<reference evidence="2 3" key="1">
    <citation type="submission" date="2015-01" db="EMBL/GenBank/DDBJ databases">
        <title>The Genome Sequence of Rhinocladiella mackenzie CBS 650.93.</title>
        <authorList>
            <consortium name="The Broad Institute Genomics Platform"/>
            <person name="Cuomo C."/>
            <person name="de Hoog S."/>
            <person name="Gorbushina A."/>
            <person name="Stielow B."/>
            <person name="Teixiera M."/>
            <person name="Abouelleil A."/>
            <person name="Chapman S.B."/>
            <person name="Priest M."/>
            <person name="Young S.K."/>
            <person name="Wortman J."/>
            <person name="Nusbaum C."/>
            <person name="Birren B."/>
        </authorList>
    </citation>
    <scope>NUCLEOTIDE SEQUENCE [LARGE SCALE GENOMIC DNA]</scope>
    <source>
        <strain evidence="2 3">CBS 650.93</strain>
    </source>
</reference>
<dbReference type="EMBL" id="KN847482">
    <property type="protein sequence ID" value="KIX01145.1"/>
    <property type="molecule type" value="Genomic_DNA"/>
</dbReference>